<dbReference type="SUPFAM" id="SSF55144">
    <property type="entry name" value="LigT-like"/>
    <property type="match status" value="1"/>
</dbReference>
<dbReference type="PANTHER" id="PTHR40037:SF1">
    <property type="entry name" value="PHOSPHOESTERASE SAOUHSC_00951-RELATED"/>
    <property type="match status" value="1"/>
</dbReference>
<evidence type="ECO:0000313" key="3">
    <source>
        <dbReference type="Proteomes" id="UP000461730"/>
    </source>
</evidence>
<gene>
    <name evidence="2" type="ORF">GO493_26930</name>
</gene>
<evidence type="ECO:0000313" key="2">
    <source>
        <dbReference type="EMBL" id="MVT11923.1"/>
    </source>
</evidence>
<dbReference type="AlphaFoldDB" id="A0A7K1UC49"/>
<keyword evidence="3" id="KW-1185">Reference proteome</keyword>
<dbReference type="InterPro" id="IPR009097">
    <property type="entry name" value="Cyclic_Pdiesterase"/>
</dbReference>
<feature type="compositionally biased region" description="Basic and acidic residues" evidence="1">
    <location>
        <begin position="1"/>
        <end position="10"/>
    </location>
</feature>
<organism evidence="2 3">
    <name type="scientific">Chitinophaga tropicalis</name>
    <dbReference type="NCBI Taxonomy" id="2683588"/>
    <lineage>
        <taxon>Bacteria</taxon>
        <taxon>Pseudomonadati</taxon>
        <taxon>Bacteroidota</taxon>
        <taxon>Chitinophagia</taxon>
        <taxon>Chitinophagales</taxon>
        <taxon>Chitinophagaceae</taxon>
        <taxon>Chitinophaga</taxon>
    </lineage>
</organism>
<dbReference type="Proteomes" id="UP000461730">
    <property type="component" value="Unassembled WGS sequence"/>
</dbReference>
<name>A0A7K1UC49_9BACT</name>
<dbReference type="PANTHER" id="PTHR40037">
    <property type="entry name" value="PHOSPHOESTERASE YJCG-RELATED"/>
    <property type="match status" value="1"/>
</dbReference>
<reference evidence="2 3" key="1">
    <citation type="submission" date="2019-12" db="EMBL/GenBank/DDBJ databases">
        <title>Chitinophaga sp. strain ysch24 (GDMCC 1.1355), whole genome shotgun sequence.</title>
        <authorList>
            <person name="Zhang X."/>
        </authorList>
    </citation>
    <scope>NUCLEOTIDE SEQUENCE [LARGE SCALE GENOMIC DNA]</scope>
    <source>
        <strain evidence="3">ysch24</strain>
    </source>
</reference>
<dbReference type="RefSeq" id="WP_157309343.1">
    <property type="nucleotide sequence ID" value="NZ_WRXN01000017.1"/>
</dbReference>
<feature type="region of interest" description="Disordered" evidence="1">
    <location>
        <begin position="1"/>
        <end position="49"/>
    </location>
</feature>
<dbReference type="InterPro" id="IPR050580">
    <property type="entry name" value="2H_phosphoesterase_YjcG-like"/>
</dbReference>
<dbReference type="EMBL" id="WRXN01000017">
    <property type="protein sequence ID" value="MVT11923.1"/>
    <property type="molecule type" value="Genomic_DNA"/>
</dbReference>
<evidence type="ECO:0000256" key="1">
    <source>
        <dbReference type="SAM" id="MobiDB-lite"/>
    </source>
</evidence>
<sequence>MTYDRNDHRPAHSGGPEGNGPARQKQRHSNNQLRGNRSRSPLPLRKRKPPKEERKIYFIALLPTAEVGKEIIRLKQEFAENYESRRALKVLPHITLQTPFTTSATVERELCQGLTDFAASMAPFEIRLDGFGGVLLNHRKVLYINVCKNEGITRLHQEMVSFLRKNFGFSPMLARHGFNPHISLAFRDLTEDEFAEALAEYSQKEYEASFRVRNLYLLRHTGTSWEVLHKCPLGVGGKVRV</sequence>
<protein>
    <submittedName>
        <fullName evidence="2">RNA 2',3'-cyclic phosphodiesterase</fullName>
    </submittedName>
</protein>
<accession>A0A7K1UC49</accession>
<dbReference type="Pfam" id="PF13563">
    <property type="entry name" value="2_5_RNA_ligase2"/>
    <property type="match status" value="1"/>
</dbReference>
<proteinExistence type="predicted"/>
<dbReference type="Gene3D" id="3.90.1140.10">
    <property type="entry name" value="Cyclic phosphodiesterase"/>
    <property type="match status" value="1"/>
</dbReference>
<comment type="caution">
    <text evidence="2">The sequence shown here is derived from an EMBL/GenBank/DDBJ whole genome shotgun (WGS) entry which is preliminary data.</text>
</comment>